<name>A0A6S6SCQ5_9BACT</name>
<dbReference type="InterPro" id="IPR007486">
    <property type="entry name" value="YebE"/>
</dbReference>
<accession>A0A6S6SCQ5</accession>
<protein>
    <submittedName>
        <fullName evidence="1">DUF533 domain-containing protein</fullName>
    </submittedName>
</protein>
<dbReference type="SUPFAM" id="SSF158682">
    <property type="entry name" value="TerB-like"/>
    <property type="match status" value="1"/>
</dbReference>
<evidence type="ECO:0000313" key="1">
    <source>
        <dbReference type="EMBL" id="CAA6800535.1"/>
    </source>
</evidence>
<sequence length="211" mass="21504">MSMLGKMAMGMVVAKVTSSMMNNNSSSGGGGIGDMLGGLMGGNNNNASQGGGIGDLLSGLTGGSSQTSTTNNDNGLGGLLSAALSGQDVGTPTASQEEQARTLLKAMINAAKADGQIDAEEQAKIVEHIGEVTAEELEFVKSEMAAPLDLEGVIENASGIEAEVYLSSLSTINLDSKEEALYLDKLAKGLNISEEAADAFHEKLGVAKLYS</sequence>
<dbReference type="Pfam" id="PF04391">
    <property type="entry name" value="DUF533"/>
    <property type="match status" value="1"/>
</dbReference>
<dbReference type="Gene3D" id="1.10.3680.10">
    <property type="entry name" value="TerB-like"/>
    <property type="match status" value="1"/>
</dbReference>
<reference evidence="1" key="1">
    <citation type="submission" date="2020-01" db="EMBL/GenBank/DDBJ databases">
        <authorList>
            <person name="Meier V. D."/>
            <person name="Meier V D."/>
        </authorList>
    </citation>
    <scope>NUCLEOTIDE SEQUENCE</scope>
    <source>
        <strain evidence="1">HLG_WM_MAG_06</strain>
    </source>
</reference>
<gene>
    <name evidence="1" type="ORF">HELGO_WM12360</name>
</gene>
<dbReference type="CDD" id="cd07178">
    <property type="entry name" value="terB_like_YebE"/>
    <property type="match status" value="1"/>
</dbReference>
<dbReference type="InterPro" id="IPR029024">
    <property type="entry name" value="TerB-like"/>
</dbReference>
<proteinExistence type="predicted"/>
<organism evidence="1">
    <name type="scientific">uncultured Sulfurovum sp</name>
    <dbReference type="NCBI Taxonomy" id="269237"/>
    <lineage>
        <taxon>Bacteria</taxon>
        <taxon>Pseudomonadati</taxon>
        <taxon>Campylobacterota</taxon>
        <taxon>Epsilonproteobacteria</taxon>
        <taxon>Campylobacterales</taxon>
        <taxon>Sulfurovaceae</taxon>
        <taxon>Sulfurovum</taxon>
        <taxon>environmental samples</taxon>
    </lineage>
</organism>
<dbReference type="EMBL" id="CACVAP010000031">
    <property type="protein sequence ID" value="CAA6800535.1"/>
    <property type="molecule type" value="Genomic_DNA"/>
</dbReference>
<dbReference type="AlphaFoldDB" id="A0A6S6SCQ5"/>